<dbReference type="Gene3D" id="3.60.130.10">
    <property type="entry name" value="Clavaminate synthase-like"/>
    <property type="match status" value="1"/>
</dbReference>
<evidence type="ECO:0000256" key="5">
    <source>
        <dbReference type="ARBA" id="ARBA00023002"/>
    </source>
</evidence>
<dbReference type="InterPro" id="IPR050411">
    <property type="entry name" value="AlphaKG_dependent_hydroxylases"/>
</dbReference>
<evidence type="ECO:0000256" key="3">
    <source>
        <dbReference type="ARBA" id="ARBA00022723"/>
    </source>
</evidence>
<keyword evidence="6" id="KW-0408">Iron</keyword>
<evidence type="ECO:0000313" key="8">
    <source>
        <dbReference type="EMBL" id="CDP34062.1"/>
    </source>
</evidence>
<dbReference type="CDD" id="cd00250">
    <property type="entry name" value="CAS_like"/>
    <property type="match status" value="1"/>
</dbReference>
<sequence>MRSRVPRFSSKLFRRSFSVQGFDGRTIALSGVDPSDPSRVVRYRNLFLRDATPELVDVDSHQKNFSTGELATDIRALKAEALDDKLKVEWSDGHKSTFEKGFLARYANNVQSRDYRSLNMNELKIWNMPELKDIHNVSFKDYLESDSALLGALERLNQDGLIFINDIPRPKSDEDIPVETIARRVGYIQQTFYGQSWNVVSVPHAKNVAYTSVYLPLHMDLLYYESPPGVQLLHVVDNSTEGGESVFADSFAAAYHVLQNDPEAYDALTKVPLTFHYDHPTDHYYFQRPLIVEAAEGKISHENGRHHIEVVNYSPPFQGPLDCLATDQGISDKQMDAFMRGLKMFEAFIEDPKNQIEIHTPEGTCMVFLNRRALHGRRQFSAPSGKRFFKGTYLNVDTFYSRLRTLRSASQS</sequence>
<evidence type="ECO:0000256" key="4">
    <source>
        <dbReference type="ARBA" id="ARBA00022964"/>
    </source>
</evidence>
<evidence type="ECO:0000256" key="1">
    <source>
        <dbReference type="ARBA" id="ARBA00001954"/>
    </source>
</evidence>
<protein>
    <submittedName>
        <fullName evidence="8">ARAD1C03806p</fullName>
    </submittedName>
</protein>
<dbReference type="PhylomeDB" id="A0A060T591"/>
<keyword evidence="5" id="KW-0560">Oxidoreductase</keyword>
<reference evidence="8" key="2">
    <citation type="submission" date="2014-06" db="EMBL/GenBank/DDBJ databases">
        <title>The complete genome of Blastobotrys (Arxula) adeninivorans LS3 - a yeast of biotechnological interest.</title>
        <authorList>
            <person name="Kunze G."/>
            <person name="Gaillardin C."/>
            <person name="Czernicka M."/>
            <person name="Durrens P."/>
            <person name="Martin T."/>
            <person name="Boer E."/>
            <person name="Gabaldon T."/>
            <person name="Cruz J."/>
            <person name="Talla E."/>
            <person name="Marck C."/>
            <person name="Goffeau A."/>
            <person name="Barbe V."/>
            <person name="Baret P."/>
            <person name="Baronian K."/>
            <person name="Beier S."/>
            <person name="Bleykasten C."/>
            <person name="Bode R."/>
            <person name="Casaregola S."/>
            <person name="Despons L."/>
            <person name="Fairhead C."/>
            <person name="Giersberg M."/>
            <person name="Gierski P."/>
            <person name="Hahnel U."/>
            <person name="Hartmann A."/>
            <person name="Jankowska D."/>
            <person name="Jubin C."/>
            <person name="Jung P."/>
            <person name="Lafontaine I."/>
            <person name="Leh-Louis V."/>
            <person name="Lemaire M."/>
            <person name="Marcet-Houben M."/>
            <person name="Mascher M."/>
            <person name="Morel G."/>
            <person name="Richard G.-F."/>
            <person name="Riechen J."/>
            <person name="Sacerdot C."/>
            <person name="Sarkar A."/>
            <person name="Savel G."/>
            <person name="Schacherer J."/>
            <person name="Sherman D."/>
            <person name="Straub M.-L."/>
            <person name="Stein N."/>
            <person name="Thierry A."/>
            <person name="Trautwein-Schult A."/>
            <person name="Westhof E."/>
            <person name="Worch S."/>
            <person name="Dujon B."/>
            <person name="Souciet J.-L."/>
            <person name="Wincker P."/>
            <person name="Scholz U."/>
            <person name="Neuveglise N."/>
        </authorList>
    </citation>
    <scope>NUCLEOTIDE SEQUENCE</scope>
    <source>
        <strain evidence="8">LS3</strain>
    </source>
</reference>
<dbReference type="InterPro" id="IPR038492">
    <property type="entry name" value="GBBH-like_N_sf"/>
</dbReference>
<proteinExistence type="inferred from homology"/>
<comment type="cofactor">
    <cofactor evidence="1">
        <name>Fe(2+)</name>
        <dbReference type="ChEBI" id="CHEBI:29033"/>
    </cofactor>
</comment>
<keyword evidence="3" id="KW-0479">Metal-binding</keyword>
<comment type="similarity">
    <text evidence="2">Belongs to the gamma-BBH/TMLD family.</text>
</comment>
<organism evidence="8">
    <name type="scientific">Blastobotrys adeninivorans</name>
    <name type="common">Yeast</name>
    <name type="synonym">Arxula adeninivorans</name>
    <dbReference type="NCBI Taxonomy" id="409370"/>
    <lineage>
        <taxon>Eukaryota</taxon>
        <taxon>Fungi</taxon>
        <taxon>Dikarya</taxon>
        <taxon>Ascomycota</taxon>
        <taxon>Saccharomycotina</taxon>
        <taxon>Dipodascomycetes</taxon>
        <taxon>Dipodascales</taxon>
        <taxon>Trichomonascaceae</taxon>
        <taxon>Blastobotrys</taxon>
    </lineage>
</organism>
<evidence type="ECO:0000256" key="2">
    <source>
        <dbReference type="ARBA" id="ARBA00008654"/>
    </source>
</evidence>
<name>A0A060T591_BLAAD</name>
<dbReference type="InterPro" id="IPR003819">
    <property type="entry name" value="TauD/TfdA-like"/>
</dbReference>
<dbReference type="GO" id="GO:0045329">
    <property type="term" value="P:carnitine biosynthetic process"/>
    <property type="evidence" value="ECO:0007669"/>
    <property type="project" value="TreeGrafter"/>
</dbReference>
<dbReference type="Gene3D" id="3.30.2020.30">
    <property type="match status" value="1"/>
</dbReference>
<dbReference type="InterPro" id="IPR042098">
    <property type="entry name" value="TauD-like_sf"/>
</dbReference>
<keyword evidence="4" id="KW-0223">Dioxygenase</keyword>
<evidence type="ECO:0000256" key="6">
    <source>
        <dbReference type="ARBA" id="ARBA00023004"/>
    </source>
</evidence>
<dbReference type="GO" id="GO:0051213">
    <property type="term" value="F:dioxygenase activity"/>
    <property type="evidence" value="ECO:0007669"/>
    <property type="project" value="UniProtKB-KW"/>
</dbReference>
<dbReference type="SUPFAM" id="SSF51197">
    <property type="entry name" value="Clavaminate synthase-like"/>
    <property type="match status" value="1"/>
</dbReference>
<reference evidence="8" key="1">
    <citation type="submission" date="2014-02" db="EMBL/GenBank/DDBJ databases">
        <authorList>
            <person name="Genoscope - CEA"/>
        </authorList>
    </citation>
    <scope>NUCLEOTIDE SEQUENCE</scope>
    <source>
        <strain evidence="8">LS3</strain>
    </source>
</reference>
<dbReference type="Pfam" id="PF02668">
    <property type="entry name" value="TauD"/>
    <property type="match status" value="1"/>
</dbReference>
<accession>A0A060T591</accession>
<dbReference type="EMBL" id="HG937693">
    <property type="protein sequence ID" value="CDP34062.1"/>
    <property type="molecule type" value="Genomic_DNA"/>
</dbReference>
<feature type="domain" description="TauD/TfdA-like" evidence="7">
    <location>
        <begin position="136"/>
        <end position="392"/>
    </location>
</feature>
<evidence type="ECO:0000259" key="7">
    <source>
        <dbReference type="Pfam" id="PF02668"/>
    </source>
</evidence>
<dbReference type="AlphaFoldDB" id="A0A060T591"/>
<dbReference type="GO" id="GO:0005739">
    <property type="term" value="C:mitochondrion"/>
    <property type="evidence" value="ECO:0007669"/>
    <property type="project" value="TreeGrafter"/>
</dbReference>
<dbReference type="PANTHER" id="PTHR10696:SF25">
    <property type="entry name" value="OXIDOREDUCTASE AIM17-RELATED"/>
    <property type="match status" value="1"/>
</dbReference>
<dbReference type="GO" id="GO:0046872">
    <property type="term" value="F:metal ion binding"/>
    <property type="evidence" value="ECO:0007669"/>
    <property type="project" value="UniProtKB-KW"/>
</dbReference>
<gene>
    <name evidence="8" type="ORF">GNLVRS02_ARAD1C03806g</name>
</gene>
<dbReference type="PANTHER" id="PTHR10696">
    <property type="entry name" value="GAMMA-BUTYROBETAINE HYDROXYLASE-RELATED"/>
    <property type="match status" value="1"/>
</dbReference>